<protein>
    <submittedName>
        <fullName evidence="1">Serine-rich protein</fullName>
    </submittedName>
</protein>
<proteinExistence type="predicted"/>
<evidence type="ECO:0000313" key="1">
    <source>
        <dbReference type="EMBL" id="TLD41183.1"/>
    </source>
</evidence>
<organism evidence="1 2">
    <name type="scientific">Candidatus Jettenia ecosi</name>
    <dbReference type="NCBI Taxonomy" id="2494326"/>
    <lineage>
        <taxon>Bacteria</taxon>
        <taxon>Pseudomonadati</taxon>
        <taxon>Planctomycetota</taxon>
        <taxon>Candidatus Brocadiia</taxon>
        <taxon>Candidatus Brocadiales</taxon>
        <taxon>Candidatus Brocadiaceae</taxon>
        <taxon>Candidatus Jettenia</taxon>
    </lineage>
</organism>
<sequence>MTSSKWIAFLRQYGPIPRNDNMYDETIQRSAQKHGIAPIEFEHPAYSKVIACFDKNSTSYPVSVILTGTAGDGKTYLCRQVWKQLKGDDKDWISDNPYMSIQSYYPKVQNTHFSSDCTENYRQFTVHFIRDLSGWAPQQGAEWESDKEELLQRFCKSLFDPESNEIFLIAANDGQLIESWRRLKDTEYVIKARKVFEDLLVEDRQEQPGVRLRFFNLSRGSSAELFDRAIKSFLDHPGWQESFKYKAGENEAFGSNCPIRHNYELLQNPLVQSRLCSLLELCDSNGLHVPIRQILLLLTNAILGHPDVKDHLMVPLDIPKILTAGSVSKASLFNNIFGGNLSETRRQSITVFDYFDRFQIGYETSHRIDNILIFGDTDETLRKYFTQLVADDRFYGADKRYDAAKYQYIEGDDEDQEKSKDFLQLLISQRRGLFFKIPKDSEGELNLWELTVFKFAGEYLSSVVDVLRNGGIVKRPILSRIVKGLNRIFTGMLVNSDREIFLATSGNYSQAKISRILIDRISVDPNKGEKIILKYDSSTGHIILAIYLSSNIIEELVLNLIRYEFLSRIALEGALPTSFSKECYEDILAFKSKLITAYEKRKIMDGTAVGTTLELKILTLSEEGFPNEHFVEIVQ</sequence>
<name>A0A533Q921_9BACT</name>
<reference evidence="1 2" key="1">
    <citation type="submission" date="2019-04" db="EMBL/GenBank/DDBJ databases">
        <title>Genome of a novel bacterium Candidatus Jettenia ecosi reconstructed from metagenome of an anammox bioreactor.</title>
        <authorList>
            <person name="Mardanov A.V."/>
            <person name="Beletsky A.V."/>
            <person name="Ravin N.V."/>
            <person name="Botchkova E.A."/>
            <person name="Litti Y.V."/>
            <person name="Nozhevnikova A.N."/>
        </authorList>
    </citation>
    <scope>NUCLEOTIDE SEQUENCE [LARGE SCALE GENOMIC DNA]</scope>
    <source>
        <strain evidence="1">J2</strain>
    </source>
</reference>
<comment type="caution">
    <text evidence="1">The sequence shown here is derived from an EMBL/GenBank/DDBJ whole genome shotgun (WGS) entry which is preliminary data.</text>
</comment>
<gene>
    <name evidence="1" type="ORF">JETT_2565</name>
</gene>
<dbReference type="AlphaFoldDB" id="A0A533Q921"/>
<evidence type="ECO:0000313" key="2">
    <source>
        <dbReference type="Proteomes" id="UP000319783"/>
    </source>
</evidence>
<accession>A0A533Q921</accession>
<dbReference type="EMBL" id="SULG01000059">
    <property type="protein sequence ID" value="TLD41183.1"/>
    <property type="molecule type" value="Genomic_DNA"/>
</dbReference>
<dbReference type="Proteomes" id="UP000319783">
    <property type="component" value="Unassembled WGS sequence"/>
</dbReference>